<evidence type="ECO:0000256" key="1">
    <source>
        <dbReference type="SAM" id="MobiDB-lite"/>
    </source>
</evidence>
<accession>A0ABD1YJK7</accession>
<protein>
    <submittedName>
        <fullName evidence="2">Uncharacterized protein</fullName>
    </submittedName>
</protein>
<evidence type="ECO:0000313" key="2">
    <source>
        <dbReference type="EMBL" id="KAL2629784.1"/>
    </source>
</evidence>
<evidence type="ECO:0000313" key="3">
    <source>
        <dbReference type="Proteomes" id="UP001605036"/>
    </source>
</evidence>
<organism evidence="2 3">
    <name type="scientific">Riccia fluitans</name>
    <dbReference type="NCBI Taxonomy" id="41844"/>
    <lineage>
        <taxon>Eukaryota</taxon>
        <taxon>Viridiplantae</taxon>
        <taxon>Streptophyta</taxon>
        <taxon>Embryophyta</taxon>
        <taxon>Marchantiophyta</taxon>
        <taxon>Marchantiopsida</taxon>
        <taxon>Marchantiidae</taxon>
        <taxon>Marchantiales</taxon>
        <taxon>Ricciaceae</taxon>
        <taxon>Riccia</taxon>
    </lineage>
</organism>
<gene>
    <name evidence="2" type="ORF">R1flu_014470</name>
</gene>
<name>A0ABD1YJK7_9MARC</name>
<feature type="region of interest" description="Disordered" evidence="1">
    <location>
        <begin position="132"/>
        <end position="156"/>
    </location>
</feature>
<dbReference type="Proteomes" id="UP001605036">
    <property type="component" value="Unassembled WGS sequence"/>
</dbReference>
<dbReference type="AlphaFoldDB" id="A0ABD1YJK7"/>
<comment type="caution">
    <text evidence="2">The sequence shown here is derived from an EMBL/GenBank/DDBJ whole genome shotgun (WGS) entry which is preliminary data.</text>
</comment>
<sequence length="156" mass="17804">MQIRSILKNAHIEIKVVALRFKPEQLVIWKNNMDTILKWIGSLMISNLQILQLDSSMCDPNHIEMLRQENSQNLDTNQGSIALSMDAKAHADNRLGCSVADDRGLAHMDALRAFVSEGFDLNQEDDRIQRRQISSPIKKVRTKETSEGWWASHKPP</sequence>
<dbReference type="EMBL" id="JBHFFA010000004">
    <property type="protein sequence ID" value="KAL2629784.1"/>
    <property type="molecule type" value="Genomic_DNA"/>
</dbReference>
<reference evidence="2 3" key="1">
    <citation type="submission" date="2024-09" db="EMBL/GenBank/DDBJ databases">
        <title>Chromosome-scale assembly of Riccia fluitans.</title>
        <authorList>
            <person name="Paukszto L."/>
            <person name="Sawicki J."/>
            <person name="Karawczyk K."/>
            <person name="Piernik-Szablinska J."/>
            <person name="Szczecinska M."/>
            <person name="Mazdziarz M."/>
        </authorList>
    </citation>
    <scope>NUCLEOTIDE SEQUENCE [LARGE SCALE GENOMIC DNA]</scope>
    <source>
        <strain evidence="2">Rf_01</strain>
        <tissue evidence="2">Aerial parts of the thallus</tissue>
    </source>
</reference>
<keyword evidence="3" id="KW-1185">Reference proteome</keyword>
<proteinExistence type="predicted"/>